<accession>A0A154P5R0</accession>
<keyword evidence="3" id="KW-0391">Immunity</keyword>
<dbReference type="InterPro" id="IPR006619">
    <property type="entry name" value="PGRP_domain_met/bac"/>
</dbReference>
<dbReference type="OrthoDB" id="10001926at2759"/>
<name>A0A154P5R0_DUFNO</name>
<evidence type="ECO:0000313" key="7">
    <source>
        <dbReference type="Proteomes" id="UP000076502"/>
    </source>
</evidence>
<feature type="domain" description="Peptidoglycan recognition protein family" evidence="5">
    <location>
        <begin position="137"/>
        <end position="281"/>
    </location>
</feature>
<dbReference type="CDD" id="cd06583">
    <property type="entry name" value="PGRP"/>
    <property type="match status" value="2"/>
</dbReference>
<evidence type="ECO:0000259" key="4">
    <source>
        <dbReference type="SMART" id="SM00644"/>
    </source>
</evidence>
<dbReference type="PANTHER" id="PTHR11022">
    <property type="entry name" value="PEPTIDOGLYCAN RECOGNITION PROTEIN"/>
    <property type="match status" value="1"/>
</dbReference>
<sequence>METPVPYVVVHHGGIAHYCHDQKSCSAIVRSYQNYHIDDRGWFDIGYSFVIGEDGNAYEGRGWDKVGAHAPGYNSQSIGICVIGDFSDVLPNEAALDTLNKLIEYGISLGKISENYHVVGHRQINCLFGIQFSIVRPNIISRAQWGAKSPKIPISNLATDPPPYVVIHHSATDSCTMQAICQARARSFQNYHMNDKDWSDIGYNFLVGEDGNVYEGRGWGKHGAHSTPYNSRSIGICLIGNFVGHEPNAAAIKATQSLIAYGVSIGKIQENYTLLGHRQITSTSCPGDSLYRLIQSWSNWSPNV</sequence>
<dbReference type="GO" id="GO:0009253">
    <property type="term" value="P:peptidoglycan catabolic process"/>
    <property type="evidence" value="ECO:0007669"/>
    <property type="project" value="InterPro"/>
</dbReference>
<proteinExistence type="inferred from homology"/>
<feature type="domain" description="N-acetylmuramoyl-L-alanine amidase" evidence="4">
    <location>
        <begin position="1"/>
        <end position="132"/>
    </location>
</feature>
<dbReference type="AlphaFoldDB" id="A0A154P5R0"/>
<feature type="domain" description="N-acetylmuramoyl-L-alanine amidase" evidence="4">
    <location>
        <begin position="152"/>
        <end position="287"/>
    </location>
</feature>
<gene>
    <name evidence="6" type="ORF">WN55_08563</name>
</gene>
<reference evidence="6 7" key="1">
    <citation type="submission" date="2015-07" db="EMBL/GenBank/DDBJ databases">
        <title>The genome of Dufourea novaeangliae.</title>
        <authorList>
            <person name="Pan H."/>
            <person name="Kapheim K."/>
        </authorList>
    </citation>
    <scope>NUCLEOTIDE SEQUENCE [LARGE SCALE GENOMIC DNA]</scope>
    <source>
        <strain evidence="6">0120121106</strain>
        <tissue evidence="6">Whole body</tissue>
    </source>
</reference>
<keyword evidence="7" id="KW-1185">Reference proteome</keyword>
<dbReference type="InterPro" id="IPR036505">
    <property type="entry name" value="Amidase/PGRP_sf"/>
</dbReference>
<evidence type="ECO:0000256" key="2">
    <source>
        <dbReference type="ARBA" id="ARBA00022588"/>
    </source>
</evidence>
<evidence type="ECO:0000256" key="3">
    <source>
        <dbReference type="ARBA" id="ARBA00022859"/>
    </source>
</evidence>
<dbReference type="Pfam" id="PF01510">
    <property type="entry name" value="Amidase_2"/>
    <property type="match status" value="2"/>
</dbReference>
<dbReference type="GO" id="GO:0045087">
    <property type="term" value="P:innate immune response"/>
    <property type="evidence" value="ECO:0007669"/>
    <property type="project" value="UniProtKB-KW"/>
</dbReference>
<evidence type="ECO:0000259" key="5">
    <source>
        <dbReference type="SMART" id="SM00701"/>
    </source>
</evidence>
<dbReference type="Proteomes" id="UP000076502">
    <property type="component" value="Unassembled WGS sequence"/>
</dbReference>
<dbReference type="GO" id="GO:0008745">
    <property type="term" value="F:N-acetylmuramoyl-L-alanine amidase activity"/>
    <property type="evidence" value="ECO:0007669"/>
    <property type="project" value="InterPro"/>
</dbReference>
<feature type="domain" description="Peptidoglycan recognition protein family" evidence="5">
    <location>
        <begin position="1"/>
        <end position="125"/>
    </location>
</feature>
<dbReference type="GO" id="GO:0008270">
    <property type="term" value="F:zinc ion binding"/>
    <property type="evidence" value="ECO:0007669"/>
    <property type="project" value="InterPro"/>
</dbReference>
<evidence type="ECO:0000313" key="6">
    <source>
        <dbReference type="EMBL" id="KZC07181.1"/>
    </source>
</evidence>
<dbReference type="SUPFAM" id="SSF55846">
    <property type="entry name" value="N-acetylmuramoyl-L-alanine amidase-like"/>
    <property type="match status" value="2"/>
</dbReference>
<evidence type="ECO:0000256" key="1">
    <source>
        <dbReference type="ARBA" id="ARBA00007553"/>
    </source>
</evidence>
<dbReference type="SMART" id="SM00701">
    <property type="entry name" value="PGRP"/>
    <property type="match status" value="2"/>
</dbReference>
<comment type="similarity">
    <text evidence="1">Belongs to the N-acetylmuramoyl-L-alanine amidase 2 family.</text>
</comment>
<protein>
    <submittedName>
        <fullName evidence="6">Peptidoglycan recognition protein 3</fullName>
    </submittedName>
</protein>
<dbReference type="InterPro" id="IPR002502">
    <property type="entry name" value="Amidase_domain"/>
</dbReference>
<dbReference type="EMBL" id="KQ434822">
    <property type="protein sequence ID" value="KZC07181.1"/>
    <property type="molecule type" value="Genomic_DNA"/>
</dbReference>
<dbReference type="SMART" id="SM00644">
    <property type="entry name" value="Ami_2"/>
    <property type="match status" value="2"/>
</dbReference>
<dbReference type="FunFam" id="3.40.80.10:FF:000001">
    <property type="entry name" value="Peptidoglycan recognition protein 1"/>
    <property type="match status" value="2"/>
</dbReference>
<dbReference type="Gene3D" id="3.40.80.10">
    <property type="entry name" value="Peptidoglycan recognition protein-like"/>
    <property type="match status" value="2"/>
</dbReference>
<dbReference type="PANTHER" id="PTHR11022:SF41">
    <property type="entry name" value="PEPTIDOGLYCAN-RECOGNITION PROTEIN LC-RELATED"/>
    <property type="match status" value="1"/>
</dbReference>
<dbReference type="STRING" id="178035.A0A154P5R0"/>
<organism evidence="6 7">
    <name type="scientific">Dufourea novaeangliae</name>
    <name type="common">Sweat bee</name>
    <dbReference type="NCBI Taxonomy" id="178035"/>
    <lineage>
        <taxon>Eukaryota</taxon>
        <taxon>Metazoa</taxon>
        <taxon>Ecdysozoa</taxon>
        <taxon>Arthropoda</taxon>
        <taxon>Hexapoda</taxon>
        <taxon>Insecta</taxon>
        <taxon>Pterygota</taxon>
        <taxon>Neoptera</taxon>
        <taxon>Endopterygota</taxon>
        <taxon>Hymenoptera</taxon>
        <taxon>Apocrita</taxon>
        <taxon>Aculeata</taxon>
        <taxon>Apoidea</taxon>
        <taxon>Anthophila</taxon>
        <taxon>Halictidae</taxon>
        <taxon>Rophitinae</taxon>
        <taxon>Dufourea</taxon>
    </lineage>
</organism>
<keyword evidence="2" id="KW-0399">Innate immunity</keyword>
<dbReference type="InterPro" id="IPR015510">
    <property type="entry name" value="PGRP"/>
</dbReference>